<feature type="compositionally biased region" description="Basic and acidic residues" evidence="1">
    <location>
        <begin position="116"/>
        <end position="125"/>
    </location>
</feature>
<accession>A0A921AVG7</accession>
<reference evidence="3" key="2">
    <citation type="submission" date="2021-09" db="EMBL/GenBank/DDBJ databases">
        <authorList>
            <person name="Gilroy R."/>
        </authorList>
    </citation>
    <scope>NUCLEOTIDE SEQUENCE</scope>
    <source>
        <strain evidence="3">ChiGjej2B2-19336</strain>
    </source>
</reference>
<dbReference type="AlphaFoldDB" id="A0A921AVG7"/>
<evidence type="ECO:0000313" key="4">
    <source>
        <dbReference type="Proteomes" id="UP000698963"/>
    </source>
</evidence>
<gene>
    <name evidence="3" type="ORF">K8W16_05490</name>
</gene>
<dbReference type="Pfam" id="PF09527">
    <property type="entry name" value="ATPase_gene1"/>
    <property type="match status" value="1"/>
</dbReference>
<feature type="region of interest" description="Disordered" evidence="1">
    <location>
        <begin position="160"/>
        <end position="179"/>
    </location>
</feature>
<keyword evidence="2" id="KW-1133">Transmembrane helix</keyword>
<evidence type="ECO:0000256" key="1">
    <source>
        <dbReference type="SAM" id="MobiDB-lite"/>
    </source>
</evidence>
<name>A0A921AVG7_9BACT</name>
<feature type="transmembrane region" description="Helical" evidence="2">
    <location>
        <begin position="47"/>
        <end position="68"/>
    </location>
</feature>
<feature type="region of interest" description="Disordered" evidence="1">
    <location>
        <begin position="89"/>
        <end position="137"/>
    </location>
</feature>
<keyword evidence="2" id="KW-0472">Membrane</keyword>
<reference evidence="3" key="1">
    <citation type="journal article" date="2021" name="PeerJ">
        <title>Extensive microbial diversity within the chicken gut microbiome revealed by metagenomics and culture.</title>
        <authorList>
            <person name="Gilroy R."/>
            <person name="Ravi A."/>
            <person name="Getino M."/>
            <person name="Pursley I."/>
            <person name="Horton D.L."/>
            <person name="Alikhan N.F."/>
            <person name="Baker D."/>
            <person name="Gharbi K."/>
            <person name="Hall N."/>
            <person name="Watson M."/>
            <person name="Adriaenssens E.M."/>
            <person name="Foster-Nyarko E."/>
            <person name="Jarju S."/>
            <person name="Secka A."/>
            <person name="Antonio M."/>
            <person name="Oren A."/>
            <person name="Chaudhuri R.R."/>
            <person name="La Ragione R."/>
            <person name="Hildebrand F."/>
            <person name="Pallen M.J."/>
        </authorList>
    </citation>
    <scope>NUCLEOTIDE SEQUENCE</scope>
    <source>
        <strain evidence="3">ChiGjej2B2-19336</strain>
    </source>
</reference>
<sequence length="179" mass="19374">MTPEKKDSAQPGQFSLLGTASTMGLHMVSGPVVGGGLGWLADEWLGSWPVGSAIGLLLGLAAGFRNVWIDARYLAKKNAERDAEEKALREKEFKERGNVRPSAVGQGGRKALYADGAREKERQDSAPDEDFTASILAGTAVPADRKLDEIEESLESIRRAIEEDEGWKETGAGEKHEHN</sequence>
<protein>
    <submittedName>
        <fullName evidence="3">AtpZ/AtpI family protein</fullName>
    </submittedName>
</protein>
<dbReference type="Proteomes" id="UP000698963">
    <property type="component" value="Unassembled WGS sequence"/>
</dbReference>
<dbReference type="EMBL" id="DYZA01000104">
    <property type="protein sequence ID" value="HJD97080.1"/>
    <property type="molecule type" value="Genomic_DNA"/>
</dbReference>
<organism evidence="3 4">
    <name type="scientific">Mailhella massiliensis</name>
    <dbReference type="NCBI Taxonomy" id="1903261"/>
    <lineage>
        <taxon>Bacteria</taxon>
        <taxon>Pseudomonadati</taxon>
        <taxon>Thermodesulfobacteriota</taxon>
        <taxon>Desulfovibrionia</taxon>
        <taxon>Desulfovibrionales</taxon>
        <taxon>Desulfovibrionaceae</taxon>
        <taxon>Mailhella</taxon>
    </lineage>
</organism>
<comment type="caution">
    <text evidence="3">The sequence shown here is derived from an EMBL/GenBank/DDBJ whole genome shotgun (WGS) entry which is preliminary data.</text>
</comment>
<proteinExistence type="predicted"/>
<evidence type="ECO:0000313" key="3">
    <source>
        <dbReference type="EMBL" id="HJD97080.1"/>
    </source>
</evidence>
<feature type="transmembrane region" description="Helical" evidence="2">
    <location>
        <begin position="14"/>
        <end position="41"/>
    </location>
</feature>
<evidence type="ECO:0000256" key="2">
    <source>
        <dbReference type="SAM" id="Phobius"/>
    </source>
</evidence>
<dbReference type="InterPro" id="IPR032820">
    <property type="entry name" value="ATPase_put"/>
</dbReference>
<feature type="compositionally biased region" description="Basic and acidic residues" evidence="1">
    <location>
        <begin position="89"/>
        <end position="98"/>
    </location>
</feature>
<keyword evidence="2" id="KW-0812">Transmembrane</keyword>
<dbReference type="RefSeq" id="WP_304121923.1">
    <property type="nucleotide sequence ID" value="NZ_DYZA01000104.1"/>
</dbReference>